<dbReference type="AlphaFoldDB" id="A0A5C4JKP3"/>
<sequence length="112" mass="12412">MSSDQDRATELAQQWTTDLRRTGGVRVHFDTDADRDLYQAAAQQAGRLLGRPVETTVIGNQVHVLITDWAQHPLEARLEDARTRNAIDAAFDAADDPSPPHTASVTPLRPER</sequence>
<dbReference type="RefSeq" id="WP_138643214.1">
    <property type="nucleotide sequence ID" value="NZ_VCKW01000003.1"/>
</dbReference>
<evidence type="ECO:0000313" key="2">
    <source>
        <dbReference type="EMBL" id="TMR07291.1"/>
    </source>
</evidence>
<name>A0A5C4JKP3_9ACTN</name>
<comment type="caution">
    <text evidence="2">The sequence shown here is derived from an EMBL/GenBank/DDBJ whole genome shotgun (WGS) entry which is preliminary data.</text>
</comment>
<evidence type="ECO:0000313" key="3">
    <source>
        <dbReference type="Proteomes" id="UP000309174"/>
    </source>
</evidence>
<accession>A0A5C4JKP3</accession>
<organism evidence="2 3">
    <name type="scientific">Actinomadura soli</name>
    <dbReference type="NCBI Taxonomy" id="2508997"/>
    <lineage>
        <taxon>Bacteria</taxon>
        <taxon>Bacillati</taxon>
        <taxon>Actinomycetota</taxon>
        <taxon>Actinomycetes</taxon>
        <taxon>Streptosporangiales</taxon>
        <taxon>Thermomonosporaceae</taxon>
        <taxon>Actinomadura</taxon>
    </lineage>
</organism>
<proteinExistence type="predicted"/>
<feature type="region of interest" description="Disordered" evidence="1">
    <location>
        <begin position="88"/>
        <end position="112"/>
    </location>
</feature>
<protein>
    <submittedName>
        <fullName evidence="2">Uncharacterized protein</fullName>
    </submittedName>
</protein>
<keyword evidence="3" id="KW-1185">Reference proteome</keyword>
<reference evidence="2 3" key="1">
    <citation type="submission" date="2019-05" db="EMBL/GenBank/DDBJ databases">
        <title>Draft genome sequence of Actinomadura sp. 14C53.</title>
        <authorList>
            <person name="Saricaoglu S."/>
            <person name="Isik K."/>
        </authorList>
    </citation>
    <scope>NUCLEOTIDE SEQUENCE [LARGE SCALE GENOMIC DNA]</scope>
    <source>
        <strain evidence="2 3">14C53</strain>
    </source>
</reference>
<dbReference type="Proteomes" id="UP000309174">
    <property type="component" value="Unassembled WGS sequence"/>
</dbReference>
<evidence type="ECO:0000256" key="1">
    <source>
        <dbReference type="SAM" id="MobiDB-lite"/>
    </source>
</evidence>
<gene>
    <name evidence="2" type="ORF">ETD83_01485</name>
</gene>
<dbReference type="EMBL" id="VCKW01000003">
    <property type="protein sequence ID" value="TMR07291.1"/>
    <property type="molecule type" value="Genomic_DNA"/>
</dbReference>